<evidence type="ECO:0000313" key="3">
    <source>
        <dbReference type="Proteomes" id="UP000245887"/>
    </source>
</evidence>
<feature type="domain" description="Antitoxin Xre/MbcA/ParS-like toxin-binding" evidence="1">
    <location>
        <begin position="17"/>
        <end position="66"/>
    </location>
</feature>
<comment type="caution">
    <text evidence="2">The sequence shown here is derived from an EMBL/GenBank/DDBJ whole genome shotgun (WGS) entry which is preliminary data.</text>
</comment>
<dbReference type="OrthoDB" id="5770459at2"/>
<proteinExistence type="predicted"/>
<dbReference type="InterPro" id="IPR024467">
    <property type="entry name" value="Xre/MbcA/ParS-like_toxin-bd"/>
</dbReference>
<dbReference type="Pfam" id="PF09722">
    <property type="entry name" value="Xre_MbcA_ParS_C"/>
    <property type="match status" value="1"/>
</dbReference>
<name>A0A2U1CX95_9GAMM</name>
<gene>
    <name evidence="2" type="ORF">C8D92_104102</name>
</gene>
<evidence type="ECO:0000313" key="2">
    <source>
        <dbReference type="EMBL" id="PVY76871.1"/>
    </source>
</evidence>
<dbReference type="RefSeq" id="WP_116918927.1">
    <property type="nucleotide sequence ID" value="NZ_QEKQ01000004.1"/>
</dbReference>
<reference evidence="2 3" key="1">
    <citation type="submission" date="2018-04" db="EMBL/GenBank/DDBJ databases">
        <title>Genomic Encyclopedia of Type Strains, Phase IV (KMG-IV): sequencing the most valuable type-strain genomes for metagenomic binning, comparative biology and taxonomic classification.</title>
        <authorList>
            <person name="Goeker M."/>
        </authorList>
    </citation>
    <scope>NUCLEOTIDE SEQUENCE [LARGE SCALE GENOMIC DNA]</scope>
    <source>
        <strain evidence="2 3">DSM 28688</strain>
    </source>
</reference>
<dbReference type="AlphaFoldDB" id="A0A2U1CX95"/>
<accession>A0A2U1CX95</accession>
<dbReference type="Proteomes" id="UP000245887">
    <property type="component" value="Unassembled WGS sequence"/>
</dbReference>
<dbReference type="EMBL" id="QEKQ01000004">
    <property type="protein sequence ID" value="PVY76871.1"/>
    <property type="molecule type" value="Genomic_DNA"/>
</dbReference>
<organism evidence="2 3">
    <name type="scientific">Tamilnaduibacter salinus</name>
    <dbReference type="NCBI Taxonomy" id="1484056"/>
    <lineage>
        <taxon>Bacteria</taxon>
        <taxon>Pseudomonadati</taxon>
        <taxon>Pseudomonadota</taxon>
        <taxon>Gammaproteobacteria</taxon>
        <taxon>Pseudomonadales</taxon>
        <taxon>Marinobacteraceae</taxon>
        <taxon>Tamilnaduibacter</taxon>
    </lineage>
</organism>
<evidence type="ECO:0000259" key="1">
    <source>
        <dbReference type="Pfam" id="PF09722"/>
    </source>
</evidence>
<protein>
    <submittedName>
        <fullName evidence="2">Uncharacterized protein DUF2384</fullName>
    </submittedName>
</protein>
<sequence length="69" mass="7720">MMSEASSPSRDEIIRLAIDVYGATDRADQWLGTRLVALNNKTPIEMMASASGRERVREVLVKIRHGDFS</sequence>